<organism evidence="3">
    <name type="scientific">Schistocephalus solidus</name>
    <name type="common">Tapeworm</name>
    <dbReference type="NCBI Taxonomy" id="70667"/>
    <lineage>
        <taxon>Eukaryota</taxon>
        <taxon>Metazoa</taxon>
        <taxon>Spiralia</taxon>
        <taxon>Lophotrochozoa</taxon>
        <taxon>Platyhelminthes</taxon>
        <taxon>Cestoda</taxon>
        <taxon>Eucestoda</taxon>
        <taxon>Diphyllobothriidea</taxon>
        <taxon>Diphyllobothriidae</taxon>
        <taxon>Schistocephalus</taxon>
    </lineage>
</organism>
<name>A0A183TFI4_SCHSO</name>
<keyword evidence="2" id="KW-1185">Reference proteome</keyword>
<accession>A0A183TFI4</accession>
<dbReference type="Proteomes" id="UP000275846">
    <property type="component" value="Unassembled WGS sequence"/>
</dbReference>
<evidence type="ECO:0000313" key="1">
    <source>
        <dbReference type="EMBL" id="VDM01619.1"/>
    </source>
</evidence>
<dbReference type="AlphaFoldDB" id="A0A183TFI4"/>
<dbReference type="EMBL" id="UYSU01039722">
    <property type="protein sequence ID" value="VDM01619.1"/>
    <property type="molecule type" value="Genomic_DNA"/>
</dbReference>
<protein>
    <submittedName>
        <fullName evidence="3">Secreted protein</fullName>
    </submittedName>
</protein>
<proteinExistence type="predicted"/>
<evidence type="ECO:0000313" key="3">
    <source>
        <dbReference type="WBParaSite" id="SSLN_0001580301-mRNA-1"/>
    </source>
</evidence>
<evidence type="ECO:0000313" key="2">
    <source>
        <dbReference type="Proteomes" id="UP000275846"/>
    </source>
</evidence>
<sequence length="126" mass="13955">MRLSPARCILVLQESFSGAGLLVWSLTVNAMTIALYTTHRNSALGSTLLPVKVVVCRTTAIRAMTAIMPYKAGLDVVTYCTSPHVTIRGSGPRLLNPFFSPVTDAEYRRFKHRLRFLPNLVQLGYS</sequence>
<reference evidence="1 2" key="2">
    <citation type="submission" date="2018-11" db="EMBL/GenBank/DDBJ databases">
        <authorList>
            <consortium name="Pathogen Informatics"/>
        </authorList>
    </citation>
    <scope>NUCLEOTIDE SEQUENCE [LARGE SCALE GENOMIC DNA]</scope>
    <source>
        <strain evidence="1 2">NST_G2</strain>
    </source>
</reference>
<gene>
    <name evidence="1" type="ORF">SSLN_LOCUS15233</name>
</gene>
<reference evidence="3" key="1">
    <citation type="submission" date="2016-06" db="UniProtKB">
        <authorList>
            <consortium name="WormBaseParasite"/>
        </authorList>
    </citation>
    <scope>IDENTIFICATION</scope>
</reference>
<dbReference type="WBParaSite" id="SSLN_0001580301-mRNA-1">
    <property type="protein sequence ID" value="SSLN_0001580301-mRNA-1"/>
    <property type="gene ID" value="SSLN_0001580301"/>
</dbReference>